<evidence type="ECO:0000313" key="2">
    <source>
        <dbReference type="Proteomes" id="UP001153331"/>
    </source>
</evidence>
<dbReference type="EMBL" id="JAPHNI010000199">
    <property type="protein sequence ID" value="KAJ8114350.1"/>
    <property type="molecule type" value="Genomic_DNA"/>
</dbReference>
<name>A0ACC2IGN4_9PLEO</name>
<protein>
    <submittedName>
        <fullName evidence="1">Uncharacterized protein</fullName>
    </submittedName>
</protein>
<keyword evidence="2" id="KW-1185">Reference proteome</keyword>
<proteinExistence type="predicted"/>
<comment type="caution">
    <text evidence="1">The sequence shown here is derived from an EMBL/GenBank/DDBJ whole genome shotgun (WGS) entry which is preliminary data.</text>
</comment>
<sequence>MAAMFIACGQDAGSVAESAWTQLTTTYDAETKILKQSLFVPSLPVGSVGGGTMYPSQKASLGLLKCQGEGGKRRLAGLVACFCMALDISTAAAIASGGFTDAHKKLARSRSKLLEVKLTISRDARSLFGLEQSVMSAALPKARKLSSFVKCGRCRQDRQKCERPDESQKCLRCAKHKHNCDSGRPSNRAQRVQKLSVRQRALSNEQAAVASSTTQSACLAVDSSDPGSSQDALVLKVEDSSSSRSSRSASFELATSWSPTSTLQDSQTSSRYGSIYSLQGVPDQFSLSNSPSSAGHSATYGQTEAEWLQGAFHETSNVLQAVESPSTNSQMNSSAASWSRLSVVDVQMLSGLTNVRPSRLRTSTPFEQRLDTRIDRLWGNYKTFANASSKGLGVTPLFGRTLSELFRQSRQMAENGDDLVADVRFACGAADACMNKKLSKETRARYLEAYHHYDSRANVKYRIAVEEFARQIAEDESPDVLPLYTATFLHYAAGACMKGSDELLKATFAFKYFNQFTAGFPIRIRMLPAYNGTWSMVMLLANNDQDPGMKINTVMFALGRARVEFDREEGLC</sequence>
<dbReference type="Proteomes" id="UP001153331">
    <property type="component" value="Unassembled WGS sequence"/>
</dbReference>
<organism evidence="1 2">
    <name type="scientific">Boeremia exigua</name>
    <dbReference type="NCBI Taxonomy" id="749465"/>
    <lineage>
        <taxon>Eukaryota</taxon>
        <taxon>Fungi</taxon>
        <taxon>Dikarya</taxon>
        <taxon>Ascomycota</taxon>
        <taxon>Pezizomycotina</taxon>
        <taxon>Dothideomycetes</taxon>
        <taxon>Pleosporomycetidae</taxon>
        <taxon>Pleosporales</taxon>
        <taxon>Pleosporineae</taxon>
        <taxon>Didymellaceae</taxon>
        <taxon>Boeremia</taxon>
    </lineage>
</organism>
<gene>
    <name evidence="1" type="ORF">OPT61_g3745</name>
</gene>
<evidence type="ECO:0000313" key="1">
    <source>
        <dbReference type="EMBL" id="KAJ8114350.1"/>
    </source>
</evidence>
<accession>A0ACC2IGN4</accession>
<reference evidence="1" key="1">
    <citation type="submission" date="2022-11" db="EMBL/GenBank/DDBJ databases">
        <title>Genome Sequence of Boeremia exigua.</title>
        <authorList>
            <person name="Buettner E."/>
        </authorList>
    </citation>
    <scope>NUCLEOTIDE SEQUENCE</scope>
    <source>
        <strain evidence="1">CU02</strain>
    </source>
</reference>